<dbReference type="OrthoDB" id="5412502at2759"/>
<accession>A0A5M3Z7H6</accession>
<dbReference type="Proteomes" id="UP000452235">
    <property type="component" value="Unassembled WGS sequence"/>
</dbReference>
<evidence type="ECO:0000313" key="2">
    <source>
        <dbReference type="Proteomes" id="UP000452235"/>
    </source>
</evidence>
<gene>
    <name evidence="1" type="ORF">ATEIFO6365_0007003100</name>
</gene>
<proteinExistence type="predicted"/>
<dbReference type="AlphaFoldDB" id="A0A5M3Z7H6"/>
<dbReference type="VEuPathDB" id="FungiDB:ATEG_06178"/>
<reference evidence="1 2" key="1">
    <citation type="submission" date="2020-01" db="EMBL/GenBank/DDBJ databases">
        <title>Aspergillus terreus IFO 6365 whole genome shotgun sequence.</title>
        <authorList>
            <person name="Kanamasa S."/>
            <person name="Takahashi H."/>
        </authorList>
    </citation>
    <scope>NUCLEOTIDE SEQUENCE [LARGE SCALE GENOMIC DNA]</scope>
    <source>
        <strain evidence="1 2">IFO 6365</strain>
    </source>
</reference>
<name>A0A5M3Z7H6_ASPTE</name>
<sequence>MVWFPSALDTTKDGWRFDAVSLLAVIGESIIERQKHFITASTLSGIPRLLPAPQAVVTSNQLTKLPAFDNVTVFGVHSGSHMIELNYFAGILHDIDQSLPYEVHVCHVGRATDKSTRDPEAVSERGKVRLKPFCAINVLTVSSFLVSIGLGVAAILIGGGTALVSIITMSFSSSLACLSQRSYPEIFSMPIHQGRQPPGDLVLRTKNGSYVVVHCTHNIA</sequence>
<comment type="caution">
    <text evidence="1">The sequence shown here is derived from an EMBL/GenBank/DDBJ whole genome shotgun (WGS) entry which is preliminary data.</text>
</comment>
<keyword evidence="2" id="KW-1185">Reference proteome</keyword>
<evidence type="ECO:0000313" key="1">
    <source>
        <dbReference type="EMBL" id="GFF17482.1"/>
    </source>
</evidence>
<dbReference type="EMBL" id="BLJY01000007">
    <property type="protein sequence ID" value="GFF17482.1"/>
    <property type="molecule type" value="Genomic_DNA"/>
</dbReference>
<protein>
    <submittedName>
        <fullName evidence="1">Polyamine transporter 2</fullName>
    </submittedName>
</protein>
<organism evidence="1 2">
    <name type="scientific">Aspergillus terreus</name>
    <dbReference type="NCBI Taxonomy" id="33178"/>
    <lineage>
        <taxon>Eukaryota</taxon>
        <taxon>Fungi</taxon>
        <taxon>Dikarya</taxon>
        <taxon>Ascomycota</taxon>
        <taxon>Pezizomycotina</taxon>
        <taxon>Eurotiomycetes</taxon>
        <taxon>Eurotiomycetidae</taxon>
        <taxon>Eurotiales</taxon>
        <taxon>Aspergillaceae</taxon>
        <taxon>Aspergillus</taxon>
        <taxon>Aspergillus subgen. Circumdati</taxon>
    </lineage>
</organism>